<keyword evidence="1" id="KW-0540">Nuclease</keyword>
<accession>A0ABU8FNF7</accession>
<keyword evidence="1" id="KW-0255">Endonuclease</keyword>
<dbReference type="RefSeq" id="WP_336473780.1">
    <property type="nucleotide sequence ID" value="NZ_JBAWSX010000014.1"/>
</dbReference>
<dbReference type="EMBL" id="JBAWSX010000014">
    <property type="protein sequence ID" value="MEI4803436.1"/>
    <property type="molecule type" value="Genomic_DNA"/>
</dbReference>
<evidence type="ECO:0000313" key="2">
    <source>
        <dbReference type="Proteomes" id="UP001372526"/>
    </source>
</evidence>
<protein>
    <submittedName>
        <fullName evidence="1">HNH endonuclease</fullName>
    </submittedName>
</protein>
<organism evidence="1 2">
    <name type="scientific">Bacillus bruguierae</name>
    <dbReference type="NCBI Taxonomy" id="3127667"/>
    <lineage>
        <taxon>Bacteria</taxon>
        <taxon>Bacillati</taxon>
        <taxon>Bacillota</taxon>
        <taxon>Bacilli</taxon>
        <taxon>Bacillales</taxon>
        <taxon>Bacillaceae</taxon>
        <taxon>Bacillus</taxon>
    </lineage>
</organism>
<dbReference type="GO" id="GO:0004519">
    <property type="term" value="F:endonuclease activity"/>
    <property type="evidence" value="ECO:0007669"/>
    <property type="project" value="UniProtKB-KW"/>
</dbReference>
<reference evidence="1 2" key="1">
    <citation type="submission" date="2024-01" db="EMBL/GenBank/DDBJ databases">
        <title>Seven novel Bacillus-like species.</title>
        <authorList>
            <person name="Liu G."/>
        </authorList>
    </citation>
    <scope>NUCLEOTIDE SEQUENCE [LARGE SCALE GENOMIC DNA]</scope>
    <source>
        <strain evidence="1 2">FJAT-51639</strain>
    </source>
</reference>
<dbReference type="Proteomes" id="UP001372526">
    <property type="component" value="Unassembled WGS sequence"/>
</dbReference>
<comment type="caution">
    <text evidence="1">The sequence shown here is derived from an EMBL/GenBank/DDBJ whole genome shotgun (WGS) entry which is preliminary data.</text>
</comment>
<dbReference type="Pfam" id="PF14414">
    <property type="entry name" value="WHH"/>
    <property type="match status" value="1"/>
</dbReference>
<name>A0ABU8FNF7_9BACI</name>
<keyword evidence="1" id="KW-0378">Hydrolase</keyword>
<gene>
    <name evidence="1" type="ORF">WAZ07_19625</name>
</gene>
<keyword evidence="2" id="KW-1185">Reference proteome</keyword>
<evidence type="ECO:0000313" key="1">
    <source>
        <dbReference type="EMBL" id="MEI4803436.1"/>
    </source>
</evidence>
<proteinExistence type="predicted"/>
<sequence>MKAAINKGEIPRDIFTPKQLKMIELELPRILDLTWYHHQVPGKMQLVVSKTHKVSHLGGNKLWGDDIR</sequence>
<dbReference type="InterPro" id="IPR032869">
    <property type="entry name" value="WHH_dom_containing"/>
</dbReference>